<organism evidence="2">
    <name type="scientific">uncultured Caudovirales phage</name>
    <dbReference type="NCBI Taxonomy" id="2100421"/>
    <lineage>
        <taxon>Viruses</taxon>
        <taxon>Duplodnaviria</taxon>
        <taxon>Heunggongvirae</taxon>
        <taxon>Uroviricota</taxon>
        <taxon>Caudoviricetes</taxon>
        <taxon>Peduoviridae</taxon>
        <taxon>Maltschvirus</taxon>
        <taxon>Maltschvirus maltsch</taxon>
    </lineage>
</organism>
<name>A0A6J5MJZ9_9CAUD</name>
<reference evidence="2" key="1">
    <citation type="submission" date="2020-04" db="EMBL/GenBank/DDBJ databases">
        <authorList>
            <person name="Chiriac C."/>
            <person name="Salcher M."/>
            <person name="Ghai R."/>
            <person name="Kavagutti S V."/>
        </authorList>
    </citation>
    <scope>NUCLEOTIDE SEQUENCE</scope>
</reference>
<proteinExistence type="predicted"/>
<gene>
    <name evidence="2" type="ORF">UFOVP503_35</name>
    <name evidence="3" type="ORF">UFOVP763_29</name>
</gene>
<dbReference type="EMBL" id="LR796471">
    <property type="protein sequence ID" value="CAB4146562.1"/>
    <property type="molecule type" value="Genomic_DNA"/>
</dbReference>
<evidence type="ECO:0000313" key="2">
    <source>
        <dbReference type="EMBL" id="CAB4146562.1"/>
    </source>
</evidence>
<dbReference type="EMBL" id="LR796707">
    <property type="protein sequence ID" value="CAB4161086.1"/>
    <property type="molecule type" value="Genomic_DNA"/>
</dbReference>
<accession>A0A6J5MJZ9</accession>
<feature type="coiled-coil region" evidence="1">
    <location>
        <begin position="20"/>
        <end position="54"/>
    </location>
</feature>
<protein>
    <submittedName>
        <fullName evidence="2">Uncharacterized protein</fullName>
    </submittedName>
</protein>
<keyword evidence="1" id="KW-0175">Coiled coil</keyword>
<evidence type="ECO:0000313" key="3">
    <source>
        <dbReference type="EMBL" id="CAB4161086.1"/>
    </source>
</evidence>
<evidence type="ECO:0000256" key="1">
    <source>
        <dbReference type="SAM" id="Coils"/>
    </source>
</evidence>
<sequence length="56" mass="6534">MSGTSVIFETWEHSSLVKFSSECYERLQQQEKEIEALREDLRAAIDAYRQLVVKNA</sequence>